<dbReference type="RefSeq" id="WP_093334359.1">
    <property type="nucleotide sequence ID" value="NZ_FOXP01000012.1"/>
</dbReference>
<evidence type="ECO:0000313" key="2">
    <source>
        <dbReference type="Proteomes" id="UP000199586"/>
    </source>
</evidence>
<dbReference type="EMBL" id="FOXP01000012">
    <property type="protein sequence ID" value="SFP95619.1"/>
    <property type="molecule type" value="Genomic_DNA"/>
</dbReference>
<reference evidence="1 2" key="1">
    <citation type="submission" date="2016-10" db="EMBL/GenBank/DDBJ databases">
        <authorList>
            <person name="de Groot N.N."/>
        </authorList>
    </citation>
    <scope>NUCLEOTIDE SEQUENCE [LARGE SCALE GENOMIC DNA]</scope>
    <source>
        <strain evidence="1 2">CGMCC 1.9113</strain>
    </source>
</reference>
<evidence type="ECO:0000313" key="1">
    <source>
        <dbReference type="EMBL" id="SFP95619.1"/>
    </source>
</evidence>
<accession>A0A1I5UKB3</accession>
<name>A0A1I5UKB3_9SPHN</name>
<protein>
    <recommendedName>
        <fullName evidence="3">Flagellar FliJ protein</fullName>
    </recommendedName>
</protein>
<organism evidence="1 2">
    <name type="scientific">Sphingomonas rubra</name>
    <dbReference type="NCBI Taxonomy" id="634430"/>
    <lineage>
        <taxon>Bacteria</taxon>
        <taxon>Pseudomonadati</taxon>
        <taxon>Pseudomonadota</taxon>
        <taxon>Alphaproteobacteria</taxon>
        <taxon>Sphingomonadales</taxon>
        <taxon>Sphingomonadaceae</taxon>
        <taxon>Sphingomonas</taxon>
    </lineage>
</organism>
<sequence>MNKERTLGRIHRVRTLQLGLARAEEMRRHDALGQETALNHRIAGLVDAVAPTAELLGAHNLAASAHYRDRLQQSAFAAAARVEAASARVDAAAEASRAAKRDQSAVEKLLARARATALVREMRALEDAPPRPKRNRHDPC</sequence>
<dbReference type="OrthoDB" id="7566552at2"/>
<keyword evidence="2" id="KW-1185">Reference proteome</keyword>
<dbReference type="Proteomes" id="UP000199586">
    <property type="component" value="Unassembled WGS sequence"/>
</dbReference>
<dbReference type="STRING" id="634430.SAMN04488241_11235"/>
<proteinExistence type="predicted"/>
<evidence type="ECO:0008006" key="3">
    <source>
        <dbReference type="Google" id="ProtNLM"/>
    </source>
</evidence>
<dbReference type="AlphaFoldDB" id="A0A1I5UKB3"/>
<gene>
    <name evidence="1" type="ORF">SAMN04488241_11235</name>
</gene>